<feature type="compositionally biased region" description="Basic and acidic residues" evidence="2">
    <location>
        <begin position="198"/>
        <end position="207"/>
    </location>
</feature>
<accession>A0A8C0ZYA9</accession>
<feature type="compositionally biased region" description="Low complexity" evidence="2">
    <location>
        <begin position="294"/>
        <end position="309"/>
    </location>
</feature>
<dbReference type="Ensembl" id="ENSCCNT00000035971.1">
    <property type="protein sequence ID" value="ENSCCNP00000028482.1"/>
    <property type="gene ID" value="ENSCCNG00000027430.1"/>
</dbReference>
<feature type="region of interest" description="Disordered" evidence="2">
    <location>
        <begin position="442"/>
        <end position="493"/>
    </location>
</feature>
<evidence type="ECO:0000256" key="1">
    <source>
        <dbReference type="ARBA" id="ARBA00022553"/>
    </source>
</evidence>
<organism evidence="3">
    <name type="scientific">Castor canadensis</name>
    <name type="common">American beaver</name>
    <dbReference type="NCBI Taxonomy" id="51338"/>
    <lineage>
        <taxon>Eukaryota</taxon>
        <taxon>Metazoa</taxon>
        <taxon>Chordata</taxon>
        <taxon>Craniata</taxon>
        <taxon>Vertebrata</taxon>
        <taxon>Euteleostomi</taxon>
        <taxon>Mammalia</taxon>
        <taxon>Eutheria</taxon>
        <taxon>Euarchontoglires</taxon>
        <taxon>Glires</taxon>
        <taxon>Rodentia</taxon>
        <taxon>Castorimorpha</taxon>
        <taxon>Castoridae</taxon>
        <taxon>Castor</taxon>
    </lineage>
</organism>
<feature type="region of interest" description="Disordered" evidence="2">
    <location>
        <begin position="61"/>
        <end position="313"/>
    </location>
</feature>
<evidence type="ECO:0000256" key="2">
    <source>
        <dbReference type="SAM" id="MobiDB-lite"/>
    </source>
</evidence>
<sequence>MSRSPARAKKTGLRGAPPPRPAPRAARPPRRRRRESSSQEEEVIDGFAIASFSTLEALEKDMALKPHERKEKWERRLTKKPRESENCPSAEPSENRQPLEVGNTGQDLESECEEGTRVPLQPSKQMKVAVSRGGDRNSDDDSVLEATSSRHSSSRDQLSDSSAQAVSGRGYSCDSESGVDDKASVGSENLFAPAADKGPTRGEKSEAKAGAVPKVSGLERSRELSTDSFLPAPAPSGPLPSARASPLVKREVPAAPHHAPQPQHAAPQPRGSLPTHVPPSLGAFTGPGQVVPNGLHLHGLSRSSSTGSGAPLGLAKHVSLSQHGPSPHLSTSHLALRSQVQHQHHAAAMFAAPPTLPPPPALPASSLVIPGHPAGRCQTQGSLSATVSSWGRAESPWEVQSLAPGWADPHPPLSSCSGLSRLASPQSMHRWQAARLGLSPSLPHPEVPASGGKPCRVSALPSPPKLSPVAEGPRGWGTEGSKPLPPLPTTDVHPGRTLVLEAF</sequence>
<dbReference type="PANTHER" id="PTHR14429">
    <property type="entry name" value="FIBROSIN FAMILY MEMBER"/>
    <property type="match status" value="1"/>
</dbReference>
<dbReference type="AlphaFoldDB" id="A0A8C0ZYA9"/>
<reference evidence="3" key="1">
    <citation type="submission" date="2023-09" db="UniProtKB">
        <authorList>
            <consortium name="Ensembl"/>
        </authorList>
    </citation>
    <scope>IDENTIFICATION</scope>
</reference>
<keyword evidence="1" id="KW-0597">Phosphoprotein</keyword>
<protein>
    <recommendedName>
        <fullName evidence="4">Fibrosin-1-like protein</fullName>
    </recommendedName>
</protein>
<name>A0A8C0ZYA9_CASCN</name>
<dbReference type="PANTHER" id="PTHR14429:SF20">
    <property type="entry name" value="FIBROSIN-1-LIKE PROTEIN"/>
    <property type="match status" value="1"/>
</dbReference>
<feature type="compositionally biased region" description="Low complexity" evidence="2">
    <location>
        <begin position="239"/>
        <end position="269"/>
    </location>
</feature>
<evidence type="ECO:0008006" key="4">
    <source>
        <dbReference type="Google" id="ProtNLM"/>
    </source>
</evidence>
<evidence type="ECO:0000313" key="3">
    <source>
        <dbReference type="Ensembl" id="ENSCCNP00000028482.1"/>
    </source>
</evidence>
<feature type="region of interest" description="Disordered" evidence="2">
    <location>
        <begin position="1"/>
        <end position="45"/>
    </location>
</feature>
<feature type="compositionally biased region" description="Basic and acidic residues" evidence="2">
    <location>
        <begin position="61"/>
        <end position="85"/>
    </location>
</feature>
<proteinExistence type="predicted"/>
<dbReference type="InterPro" id="IPR023246">
    <property type="entry name" value="AUTS2"/>
</dbReference>
<feature type="compositionally biased region" description="Basic residues" evidence="2">
    <location>
        <begin position="1"/>
        <end position="12"/>
    </location>
</feature>